<name>A0A9K3DQ42_HELAN</name>
<comment type="subcellular location">
    <subcellularLocation>
        <location evidence="1">Nucleus</location>
    </subcellularLocation>
</comment>
<gene>
    <name evidence="13" type="ORF">HanXRQr2_Chr16g0725881</name>
</gene>
<dbReference type="PROSITE" id="PS50808">
    <property type="entry name" value="ZF_BED"/>
    <property type="match status" value="1"/>
</dbReference>
<evidence type="ECO:0000256" key="8">
    <source>
        <dbReference type="ARBA" id="ARBA00023163"/>
    </source>
</evidence>
<dbReference type="InterPro" id="IPR052035">
    <property type="entry name" value="ZnF_BED_domain_contain"/>
</dbReference>
<evidence type="ECO:0000256" key="7">
    <source>
        <dbReference type="ARBA" id="ARBA00023125"/>
    </source>
</evidence>
<sequence>MANPTNNSEPPNVDSQTNNKRRRKKSIVWEHFTIETIDAGCTRARCMQCKKSFAYISGSKLAGTSHLKRHIALGICPVSRNHEKSGQIVPFTPLPIKVSQDVNAVPRKRVKSSTSGSTSFSFYQDCRRQDIAKMVIMHEYPLTITECPAFLNCVKSLQPEFPILSVEAVERDCVGLYRRERQTLLNLVSSIRGQVNLSLDMWATDQSVGYVIITGQFIDDDWKLHRMVLSVILLPFPDSETAFNHALLSCVADWNLETKLLAVTLDETFANKAVRKNVRHLLSVKNPLILNGKFLIGSCYARVLCHLAQDALGVISETVKKVRDSVKYVVTVKSCLDRFNDLRIQLQVPSAKSLVLDDQSQWNTTYHMLVAACELKEVFSCLDTFDSNYRISITLDEWKHVEILCTFLKLLLDAADILTGPTYPTANAFFHEAWKIQLELRNASVSDDAFIRQLTRSMYERFNKYWKDCFLVFSIAVVMDPRFKMKLVEFSFTRIYGEDADHWIIDVSNGVHELFLDYVVQMLPPPTFVVNGNDGFLKPEIRQEEEDEETILHCEIVKTEADENELFLSTSDELSDFDVYISGISNHQNTKLELDQYLEESVLPRMQEFDVLGWWKSNRKKYPTLSKMASDILSIPVSTKFQDSVFDMKCKKIDRYRCSLKPSTFEALVCAKDWLQNGISDHSSDLSPSISPKSVVKTHL</sequence>
<evidence type="ECO:0000256" key="4">
    <source>
        <dbReference type="ARBA" id="ARBA00022771"/>
    </source>
</evidence>
<keyword evidence="5" id="KW-0862">Zinc</keyword>
<dbReference type="Pfam" id="PF05699">
    <property type="entry name" value="Dimer_Tnp_hAT"/>
    <property type="match status" value="1"/>
</dbReference>
<evidence type="ECO:0000256" key="2">
    <source>
        <dbReference type="ARBA" id="ARBA00011738"/>
    </source>
</evidence>
<reference evidence="13" key="2">
    <citation type="submission" date="2020-06" db="EMBL/GenBank/DDBJ databases">
        <title>Helianthus annuus Genome sequencing and assembly Release 2.</title>
        <authorList>
            <person name="Gouzy J."/>
            <person name="Langlade N."/>
            <person name="Munos S."/>
        </authorList>
    </citation>
    <scope>NUCLEOTIDE SEQUENCE</scope>
    <source>
        <tissue evidence="13">Leaves</tissue>
    </source>
</reference>
<feature type="region of interest" description="Disordered" evidence="11">
    <location>
        <begin position="1"/>
        <end position="24"/>
    </location>
</feature>
<evidence type="ECO:0000259" key="12">
    <source>
        <dbReference type="PROSITE" id="PS50808"/>
    </source>
</evidence>
<dbReference type="EMBL" id="MNCJ02000331">
    <property type="protein sequence ID" value="KAF5758136.1"/>
    <property type="molecule type" value="Genomic_DNA"/>
</dbReference>
<dbReference type="InterPro" id="IPR012337">
    <property type="entry name" value="RNaseH-like_sf"/>
</dbReference>
<evidence type="ECO:0000313" key="13">
    <source>
        <dbReference type="EMBL" id="KAF5758136.1"/>
    </source>
</evidence>
<dbReference type="Gramene" id="mRNA:HanXRQr2_Chr16g0725881">
    <property type="protein sequence ID" value="CDS:HanXRQr2_Chr16g0725881.1"/>
    <property type="gene ID" value="HanXRQr2_Chr16g0725881"/>
</dbReference>
<dbReference type="SUPFAM" id="SSF57667">
    <property type="entry name" value="beta-beta-alpha zinc fingers"/>
    <property type="match status" value="1"/>
</dbReference>
<evidence type="ECO:0000256" key="11">
    <source>
        <dbReference type="SAM" id="MobiDB-lite"/>
    </source>
</evidence>
<evidence type="ECO:0000256" key="1">
    <source>
        <dbReference type="ARBA" id="ARBA00004123"/>
    </source>
</evidence>
<dbReference type="Pfam" id="PF14372">
    <property type="entry name" value="hAT-like_RNase-H"/>
    <property type="match status" value="1"/>
</dbReference>
<keyword evidence="9" id="KW-0539">Nucleus</keyword>
<dbReference type="GO" id="GO:0046983">
    <property type="term" value="F:protein dimerization activity"/>
    <property type="evidence" value="ECO:0007669"/>
    <property type="project" value="InterPro"/>
</dbReference>
<keyword evidence="3" id="KW-0479">Metal-binding</keyword>
<dbReference type="GO" id="GO:0003677">
    <property type="term" value="F:DNA binding"/>
    <property type="evidence" value="ECO:0007669"/>
    <property type="project" value="UniProtKB-KW"/>
</dbReference>
<dbReference type="InterPro" id="IPR025525">
    <property type="entry name" value="hAT-like_transposase_RNase-H"/>
</dbReference>
<comment type="subunit">
    <text evidence="2">Homodimer.</text>
</comment>
<feature type="compositionally biased region" description="Polar residues" evidence="11">
    <location>
        <begin position="1"/>
        <end position="18"/>
    </location>
</feature>
<keyword evidence="14" id="KW-1185">Reference proteome</keyword>
<dbReference type="GO" id="GO:0009791">
    <property type="term" value="P:post-embryonic development"/>
    <property type="evidence" value="ECO:0007669"/>
    <property type="project" value="UniProtKB-ARBA"/>
</dbReference>
<dbReference type="PANTHER" id="PTHR46481:SF10">
    <property type="entry name" value="ZINC FINGER BED DOMAIN-CONTAINING PROTEIN 39"/>
    <property type="match status" value="1"/>
</dbReference>
<evidence type="ECO:0000256" key="6">
    <source>
        <dbReference type="ARBA" id="ARBA00023015"/>
    </source>
</evidence>
<comment type="caution">
    <text evidence="13">The sequence shown here is derived from an EMBL/GenBank/DDBJ whole genome shotgun (WGS) entry which is preliminary data.</text>
</comment>
<dbReference type="InterPro" id="IPR008906">
    <property type="entry name" value="HATC_C_dom"/>
</dbReference>
<evidence type="ECO:0000256" key="5">
    <source>
        <dbReference type="ARBA" id="ARBA00022833"/>
    </source>
</evidence>
<proteinExistence type="predicted"/>
<evidence type="ECO:0000313" key="14">
    <source>
        <dbReference type="Proteomes" id="UP000215914"/>
    </source>
</evidence>
<dbReference type="InterPro" id="IPR003656">
    <property type="entry name" value="Znf_BED"/>
</dbReference>
<dbReference type="GO" id="GO:0005634">
    <property type="term" value="C:nucleus"/>
    <property type="evidence" value="ECO:0007669"/>
    <property type="project" value="UniProtKB-SubCell"/>
</dbReference>
<dbReference type="GO" id="GO:0008270">
    <property type="term" value="F:zinc ion binding"/>
    <property type="evidence" value="ECO:0007669"/>
    <property type="project" value="UniProtKB-KW"/>
</dbReference>
<keyword evidence="7" id="KW-0238">DNA-binding</keyword>
<reference evidence="13" key="1">
    <citation type="journal article" date="2017" name="Nature">
        <title>The sunflower genome provides insights into oil metabolism, flowering and Asterid evolution.</title>
        <authorList>
            <person name="Badouin H."/>
            <person name="Gouzy J."/>
            <person name="Grassa C.J."/>
            <person name="Murat F."/>
            <person name="Staton S.E."/>
            <person name="Cottret L."/>
            <person name="Lelandais-Briere C."/>
            <person name="Owens G.L."/>
            <person name="Carrere S."/>
            <person name="Mayjonade B."/>
            <person name="Legrand L."/>
            <person name="Gill N."/>
            <person name="Kane N.C."/>
            <person name="Bowers J.E."/>
            <person name="Hubner S."/>
            <person name="Bellec A."/>
            <person name="Berard A."/>
            <person name="Berges H."/>
            <person name="Blanchet N."/>
            <person name="Boniface M.C."/>
            <person name="Brunel D."/>
            <person name="Catrice O."/>
            <person name="Chaidir N."/>
            <person name="Claudel C."/>
            <person name="Donnadieu C."/>
            <person name="Faraut T."/>
            <person name="Fievet G."/>
            <person name="Helmstetter N."/>
            <person name="King M."/>
            <person name="Knapp S.J."/>
            <person name="Lai Z."/>
            <person name="Le Paslier M.C."/>
            <person name="Lippi Y."/>
            <person name="Lorenzon L."/>
            <person name="Mandel J.R."/>
            <person name="Marage G."/>
            <person name="Marchand G."/>
            <person name="Marquand E."/>
            <person name="Bret-Mestries E."/>
            <person name="Morien E."/>
            <person name="Nambeesan S."/>
            <person name="Nguyen T."/>
            <person name="Pegot-Espagnet P."/>
            <person name="Pouilly N."/>
            <person name="Raftis F."/>
            <person name="Sallet E."/>
            <person name="Schiex T."/>
            <person name="Thomas J."/>
            <person name="Vandecasteele C."/>
            <person name="Vares D."/>
            <person name="Vear F."/>
            <person name="Vautrin S."/>
            <person name="Crespi M."/>
            <person name="Mangin B."/>
            <person name="Burke J.M."/>
            <person name="Salse J."/>
            <person name="Munos S."/>
            <person name="Vincourt P."/>
            <person name="Rieseberg L.H."/>
            <person name="Langlade N.B."/>
        </authorList>
    </citation>
    <scope>NUCLEOTIDE SEQUENCE</scope>
    <source>
        <tissue evidence="13">Leaves</tissue>
    </source>
</reference>
<keyword evidence="6" id="KW-0805">Transcription regulation</keyword>
<dbReference type="OrthoDB" id="2610923at2759"/>
<protein>
    <submittedName>
        <fullName evidence="13">Transcription factor/ chromatin remodeling BED-type(Zn) family</fullName>
    </submittedName>
</protein>
<organism evidence="13 14">
    <name type="scientific">Helianthus annuus</name>
    <name type="common">Common sunflower</name>
    <dbReference type="NCBI Taxonomy" id="4232"/>
    <lineage>
        <taxon>Eukaryota</taxon>
        <taxon>Viridiplantae</taxon>
        <taxon>Streptophyta</taxon>
        <taxon>Embryophyta</taxon>
        <taxon>Tracheophyta</taxon>
        <taxon>Spermatophyta</taxon>
        <taxon>Magnoliopsida</taxon>
        <taxon>eudicotyledons</taxon>
        <taxon>Gunneridae</taxon>
        <taxon>Pentapetalae</taxon>
        <taxon>asterids</taxon>
        <taxon>campanulids</taxon>
        <taxon>Asterales</taxon>
        <taxon>Asteraceae</taxon>
        <taxon>Asteroideae</taxon>
        <taxon>Heliantheae alliance</taxon>
        <taxon>Heliantheae</taxon>
        <taxon>Helianthus</taxon>
    </lineage>
</organism>
<dbReference type="SMART" id="SM00614">
    <property type="entry name" value="ZnF_BED"/>
    <property type="match status" value="1"/>
</dbReference>
<dbReference type="AlphaFoldDB" id="A0A9K3DQ42"/>
<accession>A0A9K3DQ42</accession>
<dbReference type="SUPFAM" id="SSF53098">
    <property type="entry name" value="Ribonuclease H-like"/>
    <property type="match status" value="1"/>
</dbReference>
<evidence type="ECO:0000256" key="10">
    <source>
        <dbReference type="PROSITE-ProRule" id="PRU00027"/>
    </source>
</evidence>
<dbReference type="Proteomes" id="UP000215914">
    <property type="component" value="Unassembled WGS sequence"/>
</dbReference>
<dbReference type="PANTHER" id="PTHR46481">
    <property type="entry name" value="ZINC FINGER BED DOMAIN-CONTAINING PROTEIN 4"/>
    <property type="match status" value="1"/>
</dbReference>
<evidence type="ECO:0000256" key="9">
    <source>
        <dbReference type="ARBA" id="ARBA00023242"/>
    </source>
</evidence>
<dbReference type="Pfam" id="PF02892">
    <property type="entry name" value="zf-BED"/>
    <property type="match status" value="1"/>
</dbReference>
<evidence type="ECO:0000256" key="3">
    <source>
        <dbReference type="ARBA" id="ARBA00022723"/>
    </source>
</evidence>
<keyword evidence="8" id="KW-0804">Transcription</keyword>
<dbReference type="InterPro" id="IPR036236">
    <property type="entry name" value="Znf_C2H2_sf"/>
</dbReference>
<feature type="domain" description="BED-type" evidence="12">
    <location>
        <begin position="23"/>
        <end position="89"/>
    </location>
</feature>
<keyword evidence="4 10" id="KW-0863">Zinc-finger</keyword>